<evidence type="ECO:0000256" key="3">
    <source>
        <dbReference type="ARBA" id="ARBA00022723"/>
    </source>
</evidence>
<dbReference type="InterPro" id="IPR006158">
    <property type="entry name" value="Cobalamin-bd"/>
</dbReference>
<evidence type="ECO:0000259" key="8">
    <source>
        <dbReference type="PROSITE" id="PS51918"/>
    </source>
</evidence>
<keyword evidence="2" id="KW-0949">S-adenosyl-L-methionine</keyword>
<dbReference type="Gene3D" id="3.80.30.20">
    <property type="entry name" value="tm_1862 like domain"/>
    <property type="match status" value="1"/>
</dbReference>
<dbReference type="PANTHER" id="PTHR43409:SF16">
    <property type="entry name" value="SLR0320 PROTEIN"/>
    <property type="match status" value="1"/>
</dbReference>
<evidence type="ECO:0000256" key="4">
    <source>
        <dbReference type="ARBA" id="ARBA00023004"/>
    </source>
</evidence>
<evidence type="ECO:0000313" key="10">
    <source>
        <dbReference type="Proteomes" id="UP000238823"/>
    </source>
</evidence>
<dbReference type="Gene3D" id="3.40.50.280">
    <property type="entry name" value="Cobalamin-binding domain"/>
    <property type="match status" value="1"/>
</dbReference>
<dbReference type="CDD" id="cd01335">
    <property type="entry name" value="Radical_SAM"/>
    <property type="match status" value="1"/>
</dbReference>
<dbReference type="GO" id="GO:0051536">
    <property type="term" value="F:iron-sulfur cluster binding"/>
    <property type="evidence" value="ECO:0007669"/>
    <property type="project" value="UniProtKB-KW"/>
</dbReference>
<dbReference type="PROSITE" id="PS51918">
    <property type="entry name" value="RADICAL_SAM"/>
    <property type="match status" value="1"/>
</dbReference>
<evidence type="ECO:0000313" key="9">
    <source>
        <dbReference type="EMBL" id="PRQ04997.1"/>
    </source>
</evidence>
<dbReference type="SMART" id="SM00729">
    <property type="entry name" value="Elp3"/>
    <property type="match status" value="1"/>
</dbReference>
<dbReference type="InterPro" id="IPR051198">
    <property type="entry name" value="BchE-like"/>
</dbReference>
<dbReference type="SFLD" id="SFLDS00029">
    <property type="entry name" value="Radical_SAM"/>
    <property type="match status" value="1"/>
</dbReference>
<protein>
    <submittedName>
        <fullName evidence="9">Coproporphyrinogen III oxidase</fullName>
    </submittedName>
</protein>
<feature type="region of interest" description="Disordered" evidence="6">
    <location>
        <begin position="436"/>
        <end position="457"/>
    </location>
</feature>
<evidence type="ECO:0000256" key="5">
    <source>
        <dbReference type="ARBA" id="ARBA00023014"/>
    </source>
</evidence>
<gene>
    <name evidence="9" type="ORF">ENSA7_49300</name>
</gene>
<dbReference type="GO" id="GO:0031419">
    <property type="term" value="F:cobalamin binding"/>
    <property type="evidence" value="ECO:0007669"/>
    <property type="project" value="InterPro"/>
</dbReference>
<feature type="domain" description="B12-binding" evidence="7">
    <location>
        <begin position="2"/>
        <end position="149"/>
    </location>
</feature>
<name>A0A2S9YIQ7_9BACT</name>
<evidence type="ECO:0000259" key="7">
    <source>
        <dbReference type="PROSITE" id="PS51332"/>
    </source>
</evidence>
<evidence type="ECO:0000256" key="2">
    <source>
        <dbReference type="ARBA" id="ARBA00022691"/>
    </source>
</evidence>
<dbReference type="InterPro" id="IPR006638">
    <property type="entry name" value="Elp3/MiaA/NifB-like_rSAM"/>
</dbReference>
<dbReference type="SUPFAM" id="SSF52242">
    <property type="entry name" value="Cobalamin (vitamin B12)-binding domain"/>
    <property type="match status" value="1"/>
</dbReference>
<accession>A0A2S9YIQ7</accession>
<dbReference type="SUPFAM" id="SSF102114">
    <property type="entry name" value="Radical SAM enzymes"/>
    <property type="match status" value="1"/>
</dbReference>
<dbReference type="Proteomes" id="UP000238823">
    <property type="component" value="Unassembled WGS sequence"/>
</dbReference>
<dbReference type="EMBL" id="PVNL01000100">
    <property type="protein sequence ID" value="PRQ04997.1"/>
    <property type="molecule type" value="Genomic_DNA"/>
</dbReference>
<comment type="caution">
    <text evidence="9">The sequence shown here is derived from an EMBL/GenBank/DDBJ whole genome shotgun (WGS) entry which is preliminary data.</text>
</comment>
<keyword evidence="3" id="KW-0479">Metal-binding</keyword>
<comment type="cofactor">
    <cofactor evidence="1">
        <name>[4Fe-4S] cluster</name>
        <dbReference type="ChEBI" id="CHEBI:49883"/>
    </cofactor>
</comment>
<keyword evidence="4" id="KW-0408">Iron</keyword>
<dbReference type="AlphaFoldDB" id="A0A2S9YIQ7"/>
<dbReference type="PANTHER" id="PTHR43409">
    <property type="entry name" value="ANAEROBIC MAGNESIUM-PROTOPORPHYRIN IX MONOMETHYL ESTER CYCLASE-RELATED"/>
    <property type="match status" value="1"/>
</dbReference>
<proteinExistence type="predicted"/>
<dbReference type="Pfam" id="PF04055">
    <property type="entry name" value="Radical_SAM"/>
    <property type="match status" value="1"/>
</dbReference>
<dbReference type="RefSeq" id="WP_181234071.1">
    <property type="nucleotide sequence ID" value="NZ_PVNL01000100.1"/>
</dbReference>
<evidence type="ECO:0000256" key="6">
    <source>
        <dbReference type="SAM" id="MobiDB-lite"/>
    </source>
</evidence>
<dbReference type="Pfam" id="PF02310">
    <property type="entry name" value="B12-binding"/>
    <property type="match status" value="1"/>
</dbReference>
<dbReference type="InterPro" id="IPR058240">
    <property type="entry name" value="rSAM_sf"/>
</dbReference>
<feature type="domain" description="Radical SAM core" evidence="8">
    <location>
        <begin position="185"/>
        <end position="395"/>
    </location>
</feature>
<reference evidence="9 10" key="1">
    <citation type="submission" date="2018-03" db="EMBL/GenBank/DDBJ databases">
        <title>Draft Genome Sequences of the Obligatory Marine Myxobacteria Enhygromyxa salina SWB007.</title>
        <authorList>
            <person name="Poehlein A."/>
            <person name="Moghaddam J.A."/>
            <person name="Harms H."/>
            <person name="Alanjari M."/>
            <person name="Koenig G.M."/>
            <person name="Daniel R."/>
            <person name="Schaeberle T.F."/>
        </authorList>
    </citation>
    <scope>NUCLEOTIDE SEQUENCE [LARGE SCALE GENOMIC DNA]</scope>
    <source>
        <strain evidence="9 10">SWB007</strain>
    </source>
</reference>
<organism evidence="9 10">
    <name type="scientific">Enhygromyxa salina</name>
    <dbReference type="NCBI Taxonomy" id="215803"/>
    <lineage>
        <taxon>Bacteria</taxon>
        <taxon>Pseudomonadati</taxon>
        <taxon>Myxococcota</taxon>
        <taxon>Polyangia</taxon>
        <taxon>Nannocystales</taxon>
        <taxon>Nannocystaceae</taxon>
        <taxon>Enhygromyxa</taxon>
    </lineage>
</organism>
<dbReference type="PROSITE" id="PS51332">
    <property type="entry name" value="B12_BINDING"/>
    <property type="match status" value="1"/>
</dbReference>
<evidence type="ECO:0000256" key="1">
    <source>
        <dbReference type="ARBA" id="ARBA00001966"/>
    </source>
</evidence>
<dbReference type="SFLD" id="SFLDG01082">
    <property type="entry name" value="B12-binding_domain_containing"/>
    <property type="match status" value="1"/>
</dbReference>
<dbReference type="InterPro" id="IPR007197">
    <property type="entry name" value="rSAM"/>
</dbReference>
<keyword evidence="5" id="KW-0411">Iron-sulfur</keyword>
<dbReference type="GO" id="GO:0046872">
    <property type="term" value="F:metal ion binding"/>
    <property type="evidence" value="ECO:0007669"/>
    <property type="project" value="UniProtKB-KW"/>
</dbReference>
<dbReference type="InterPro" id="IPR036724">
    <property type="entry name" value="Cobalamin-bd_sf"/>
</dbReference>
<sequence length="565" mass="63332">MERRIVLVAVDARWRDPNGTFFSFSYGIEKLRASIVSAPDLADTQILLLDLASGDAEQFFEAVRAFQPTMVGLSTYVWSLNIFAELTRRLREDQPDLVIVAGGPSARRSVLDLPQYHPLRDRVDAVIPGEGEAVIRELVRHHQAPDWRKRVAGLQFPTRGLWRSSEVAERPAINEYPSPYQLDLGPLHKTGYIETFRGCPIHCAFCQWGEQKSDRVHDAAYLEAHLEGLRRANVPNVFFLDAAFNLSPRAFRALVAAEDQVGVLAGSVVHGHLYPTFLEDHHLEFFDRIKQVQASIGIQSFDVDVLERLGRPFDVARFEKVLQRIRGRLNFDIELIFGLPGDNPESFRRTVERSLELGDTVKAFKCLVLPDALLERAADLSIEYDPVTFQILSCEGWTADDLAREWEWLYDLAAQCDRPILNDDWVGFAITTQTGEVASGAEPRRERGAEPAEPVPAVSVRPEHRALGRLRDAIAQQAVGWGLSAVRGEPGGVFFDLLGPQGAVVLEVVRFEQGARYFAERDGLAYSHRGPVDRVSSPGLRQVIDVVHPEALNLVAAPRHRTWTT</sequence>
<dbReference type="InterPro" id="IPR023404">
    <property type="entry name" value="rSAM_horseshoe"/>
</dbReference>
<dbReference type="GO" id="GO:0003824">
    <property type="term" value="F:catalytic activity"/>
    <property type="evidence" value="ECO:0007669"/>
    <property type="project" value="InterPro"/>
</dbReference>
<dbReference type="GO" id="GO:0005829">
    <property type="term" value="C:cytosol"/>
    <property type="evidence" value="ECO:0007669"/>
    <property type="project" value="TreeGrafter"/>
</dbReference>